<gene>
    <name evidence="1 4" type="primary">sfsA</name>
    <name evidence="4" type="ORF">HR057_15295</name>
</gene>
<evidence type="ECO:0000313" key="4">
    <source>
        <dbReference type="EMBL" id="NSL53109.1"/>
    </source>
</evidence>
<protein>
    <recommendedName>
        <fullName evidence="1">Sugar fermentation stimulation protein homolog</fullName>
    </recommendedName>
</protein>
<dbReference type="PANTHER" id="PTHR30545">
    <property type="entry name" value="SUGAR FERMENTATION STIMULATION PROTEIN A"/>
    <property type="match status" value="1"/>
</dbReference>
<dbReference type="EMBL" id="JABTTE010000028">
    <property type="protein sequence ID" value="NSL53109.1"/>
    <property type="molecule type" value="Genomic_DNA"/>
</dbReference>
<dbReference type="AlphaFoldDB" id="A0A8J8KCI5"/>
<comment type="caution">
    <text evidence="4">The sequence shown here is derived from an EMBL/GenBank/DDBJ whole genome shotgun (WGS) entry which is preliminary data.</text>
</comment>
<reference evidence="4" key="1">
    <citation type="submission" date="2020-06" db="EMBL/GenBank/DDBJ databases">
        <title>A novel thermopfilic bacterium from Erzurum, Turkey.</title>
        <authorList>
            <person name="Adiguzel A."/>
            <person name="Ay H."/>
            <person name="Baltaci M.O."/>
        </authorList>
    </citation>
    <scope>NUCLEOTIDE SEQUENCE</scope>
    <source>
        <strain evidence="4">P2</strain>
    </source>
</reference>
<sequence>MKYGKIVPGKLIRRVNRFMAEVFVNGTKEIVHIKNTGRLQELLQPGVEILLEYKSNPSRKTQFSLISVIKNDRWVNIDSQAPNTVVYEALQDGKMLEFGYVNEVKREVKYGNSRFDLSFKKDDQQCFIEVKGVTLEQNGVAMFPDAPTKRGTKHVLELVNAVQNGFDGVILFVVQMEGCMFFTPHKEMDWEFADALKFATSNGVKILAYDSIVNEDELILKGPIPVQL</sequence>
<dbReference type="InterPro" id="IPR041465">
    <property type="entry name" value="SfsA_N"/>
</dbReference>
<dbReference type="Gene3D" id="3.40.1350.60">
    <property type="match status" value="1"/>
</dbReference>
<evidence type="ECO:0000259" key="2">
    <source>
        <dbReference type="Pfam" id="PF03749"/>
    </source>
</evidence>
<dbReference type="Gene3D" id="2.40.50.580">
    <property type="match status" value="1"/>
</dbReference>
<dbReference type="PANTHER" id="PTHR30545:SF2">
    <property type="entry name" value="SUGAR FERMENTATION STIMULATION PROTEIN A"/>
    <property type="match status" value="1"/>
</dbReference>
<proteinExistence type="inferred from homology"/>
<dbReference type="Pfam" id="PF17746">
    <property type="entry name" value="SfsA_N"/>
    <property type="match status" value="1"/>
</dbReference>
<dbReference type="NCBIfam" id="TIGR00230">
    <property type="entry name" value="sfsA"/>
    <property type="match status" value="1"/>
</dbReference>
<evidence type="ECO:0000313" key="5">
    <source>
        <dbReference type="Proteomes" id="UP000625804"/>
    </source>
</evidence>
<dbReference type="CDD" id="cd22359">
    <property type="entry name" value="SfsA-like_bacterial"/>
    <property type="match status" value="1"/>
</dbReference>
<accession>A0A8J8KCI5</accession>
<dbReference type="InterPro" id="IPR005224">
    <property type="entry name" value="SfsA"/>
</dbReference>
<feature type="domain" description="SfsA N-terminal OB" evidence="3">
    <location>
        <begin position="12"/>
        <end position="77"/>
    </location>
</feature>
<evidence type="ECO:0000259" key="3">
    <source>
        <dbReference type="Pfam" id="PF17746"/>
    </source>
</evidence>
<dbReference type="GO" id="GO:0003677">
    <property type="term" value="F:DNA binding"/>
    <property type="evidence" value="ECO:0007669"/>
    <property type="project" value="InterPro"/>
</dbReference>
<comment type="similarity">
    <text evidence="1">Belongs to the SfsA family.</text>
</comment>
<organism evidence="4 5">
    <name type="scientific">Calidifontibacillus erzurumensis</name>
    <dbReference type="NCBI Taxonomy" id="2741433"/>
    <lineage>
        <taxon>Bacteria</taxon>
        <taxon>Bacillati</taxon>
        <taxon>Bacillota</taxon>
        <taxon>Bacilli</taxon>
        <taxon>Bacillales</taxon>
        <taxon>Bacillaceae</taxon>
        <taxon>Calidifontibacillus/Schinkia group</taxon>
        <taxon>Calidifontibacillus</taxon>
    </lineage>
</organism>
<evidence type="ECO:0000256" key="1">
    <source>
        <dbReference type="HAMAP-Rule" id="MF_00095"/>
    </source>
</evidence>
<name>A0A8J8KCI5_9BACI</name>
<feature type="domain" description="Sugar fermentation stimulation protein C-terminal" evidence="2">
    <location>
        <begin position="80"/>
        <end position="216"/>
    </location>
</feature>
<dbReference type="Proteomes" id="UP000625804">
    <property type="component" value="Unassembled WGS sequence"/>
</dbReference>
<dbReference type="HAMAP" id="MF_00095">
    <property type="entry name" value="SfsA"/>
    <property type="match status" value="1"/>
</dbReference>
<dbReference type="RefSeq" id="WP_173732309.1">
    <property type="nucleotide sequence ID" value="NZ_JABTTE010000028.1"/>
</dbReference>
<keyword evidence="5" id="KW-1185">Reference proteome</keyword>
<dbReference type="InterPro" id="IPR040452">
    <property type="entry name" value="SfsA_C"/>
</dbReference>
<dbReference type="Pfam" id="PF03749">
    <property type="entry name" value="SfsA"/>
    <property type="match status" value="1"/>
</dbReference>